<protein>
    <submittedName>
        <fullName evidence="1">2774_t:CDS:1</fullName>
    </submittedName>
</protein>
<dbReference type="Proteomes" id="UP001153678">
    <property type="component" value="Unassembled WGS sequence"/>
</dbReference>
<dbReference type="EMBL" id="CAMKVN010006190">
    <property type="protein sequence ID" value="CAI2190019.1"/>
    <property type="molecule type" value="Genomic_DNA"/>
</dbReference>
<gene>
    <name evidence="1" type="ORF">FWILDA_LOCUS14367</name>
</gene>
<evidence type="ECO:0000313" key="2">
    <source>
        <dbReference type="Proteomes" id="UP001153678"/>
    </source>
</evidence>
<evidence type="ECO:0000313" key="1">
    <source>
        <dbReference type="EMBL" id="CAI2190019.1"/>
    </source>
</evidence>
<organism evidence="1 2">
    <name type="scientific">Funneliformis geosporum</name>
    <dbReference type="NCBI Taxonomy" id="1117311"/>
    <lineage>
        <taxon>Eukaryota</taxon>
        <taxon>Fungi</taxon>
        <taxon>Fungi incertae sedis</taxon>
        <taxon>Mucoromycota</taxon>
        <taxon>Glomeromycotina</taxon>
        <taxon>Glomeromycetes</taxon>
        <taxon>Glomerales</taxon>
        <taxon>Glomeraceae</taxon>
        <taxon>Funneliformis</taxon>
    </lineage>
</organism>
<dbReference type="AlphaFoldDB" id="A0A9W4T2U0"/>
<accession>A0A9W4T2U0</accession>
<sequence>MLRYLIDALYLAGIRLSAEKLSAIQSRLLKDSLDCDNQRVSSMYARAGTCAD</sequence>
<keyword evidence="2" id="KW-1185">Reference proteome</keyword>
<proteinExistence type="predicted"/>
<reference evidence="1" key="1">
    <citation type="submission" date="2022-08" db="EMBL/GenBank/DDBJ databases">
        <authorList>
            <person name="Kallberg Y."/>
            <person name="Tangrot J."/>
            <person name="Rosling A."/>
        </authorList>
    </citation>
    <scope>NUCLEOTIDE SEQUENCE</scope>
    <source>
        <strain evidence="1">Wild A</strain>
    </source>
</reference>
<name>A0A9W4T2U0_9GLOM</name>
<comment type="caution">
    <text evidence="1">The sequence shown here is derived from an EMBL/GenBank/DDBJ whole genome shotgun (WGS) entry which is preliminary data.</text>
</comment>
<feature type="non-terminal residue" evidence="1">
    <location>
        <position position="1"/>
    </location>
</feature>